<dbReference type="GO" id="GO:0004252">
    <property type="term" value="F:serine-type endopeptidase activity"/>
    <property type="evidence" value="ECO:0007669"/>
    <property type="project" value="InterPro"/>
</dbReference>
<feature type="transmembrane region" description="Helical" evidence="5">
    <location>
        <begin position="81"/>
        <end position="103"/>
    </location>
</feature>
<dbReference type="InterPro" id="IPR022764">
    <property type="entry name" value="Peptidase_S54_rhomboid_dom"/>
</dbReference>
<evidence type="ECO:0000256" key="1">
    <source>
        <dbReference type="ARBA" id="ARBA00004141"/>
    </source>
</evidence>
<protein>
    <submittedName>
        <fullName evidence="7">Rhomboid family protein</fullName>
    </submittedName>
</protein>
<dbReference type="OrthoDB" id="7836448at2"/>
<gene>
    <name evidence="7" type="ORF">PSM7751_01712</name>
</gene>
<dbReference type="GO" id="GO:0016020">
    <property type="term" value="C:membrane"/>
    <property type="evidence" value="ECO:0007669"/>
    <property type="project" value="UniProtKB-SubCell"/>
</dbReference>
<feature type="domain" description="Peptidase S54 rhomboid" evidence="6">
    <location>
        <begin position="78"/>
        <end position="216"/>
    </location>
</feature>
<dbReference type="Proteomes" id="UP000193963">
    <property type="component" value="Unassembled WGS sequence"/>
</dbReference>
<dbReference type="EMBL" id="FWFN01000003">
    <property type="protein sequence ID" value="SLN38172.1"/>
    <property type="molecule type" value="Genomic_DNA"/>
</dbReference>
<reference evidence="7 8" key="1">
    <citation type="submission" date="2017-03" db="EMBL/GenBank/DDBJ databases">
        <authorList>
            <person name="Afonso C.L."/>
            <person name="Miller P.J."/>
            <person name="Scott M.A."/>
            <person name="Spackman E."/>
            <person name="Goraichik I."/>
            <person name="Dimitrov K.M."/>
            <person name="Suarez D.L."/>
            <person name="Swayne D.E."/>
        </authorList>
    </citation>
    <scope>NUCLEOTIDE SEQUENCE [LARGE SCALE GENOMIC DNA]</scope>
    <source>
        <strain evidence="7 8">CECT 7751</strain>
    </source>
</reference>
<dbReference type="AlphaFoldDB" id="A0A1X6Z231"/>
<feature type="transmembrane region" description="Helical" evidence="5">
    <location>
        <begin position="142"/>
        <end position="161"/>
    </location>
</feature>
<keyword evidence="8" id="KW-1185">Reference proteome</keyword>
<accession>A0A1X6Z231</accession>
<evidence type="ECO:0000313" key="7">
    <source>
        <dbReference type="EMBL" id="SLN38172.1"/>
    </source>
</evidence>
<keyword evidence="3 5" id="KW-1133">Transmembrane helix</keyword>
<organism evidence="7 8">
    <name type="scientific">Pseudooceanicola marinus</name>
    <dbReference type="NCBI Taxonomy" id="396013"/>
    <lineage>
        <taxon>Bacteria</taxon>
        <taxon>Pseudomonadati</taxon>
        <taxon>Pseudomonadota</taxon>
        <taxon>Alphaproteobacteria</taxon>
        <taxon>Rhodobacterales</taxon>
        <taxon>Paracoccaceae</taxon>
        <taxon>Pseudooceanicola</taxon>
    </lineage>
</organism>
<feature type="transmembrane region" description="Helical" evidence="5">
    <location>
        <begin position="198"/>
        <end position="220"/>
    </location>
</feature>
<feature type="transmembrane region" description="Helical" evidence="5">
    <location>
        <begin position="173"/>
        <end position="192"/>
    </location>
</feature>
<evidence type="ECO:0000256" key="5">
    <source>
        <dbReference type="SAM" id="Phobius"/>
    </source>
</evidence>
<name>A0A1X6Z231_9RHOB</name>
<evidence type="ECO:0000313" key="8">
    <source>
        <dbReference type="Proteomes" id="UP000193963"/>
    </source>
</evidence>
<evidence type="ECO:0000256" key="4">
    <source>
        <dbReference type="ARBA" id="ARBA00023136"/>
    </source>
</evidence>
<keyword evidence="4 5" id="KW-0472">Membrane</keyword>
<evidence type="ECO:0000259" key="6">
    <source>
        <dbReference type="Pfam" id="PF01694"/>
    </source>
</evidence>
<evidence type="ECO:0000256" key="2">
    <source>
        <dbReference type="ARBA" id="ARBA00022692"/>
    </source>
</evidence>
<dbReference type="SUPFAM" id="SSF144091">
    <property type="entry name" value="Rhomboid-like"/>
    <property type="match status" value="1"/>
</dbReference>
<evidence type="ECO:0000256" key="3">
    <source>
        <dbReference type="ARBA" id="ARBA00022989"/>
    </source>
</evidence>
<dbReference type="Gene3D" id="1.20.1540.10">
    <property type="entry name" value="Rhomboid-like"/>
    <property type="match status" value="1"/>
</dbReference>
<dbReference type="InterPro" id="IPR035952">
    <property type="entry name" value="Rhomboid-like_sf"/>
</dbReference>
<sequence length="230" mass="24678">MYDDRRPDDSPVNPVSPVIVVIFIAIIGIEGIFSLGNVGLIGGPQSIGWRLGALQDYAFSPAFLDYMLATGDAAPQLLMRFVTYPFIHGSFQSALIAGVMFLALGKFVGEAMKPLGLAILFLATVIGGALVFGLVAPDTEPLFGAFPAAYGMIGAYSYMLAIYYRAVGQNQVMAFRLIGILMGIQLLFGLFFETGMAWVADITAFVLGFALAPVLLPGGFARLRAKLRHR</sequence>
<proteinExistence type="predicted"/>
<keyword evidence="2 5" id="KW-0812">Transmembrane</keyword>
<feature type="transmembrane region" description="Helical" evidence="5">
    <location>
        <begin position="115"/>
        <end position="136"/>
    </location>
</feature>
<feature type="transmembrane region" description="Helical" evidence="5">
    <location>
        <begin position="15"/>
        <end position="35"/>
    </location>
</feature>
<comment type="subcellular location">
    <subcellularLocation>
        <location evidence="1">Membrane</location>
        <topology evidence="1">Multi-pass membrane protein</topology>
    </subcellularLocation>
</comment>
<dbReference type="Pfam" id="PF01694">
    <property type="entry name" value="Rhomboid"/>
    <property type="match status" value="1"/>
</dbReference>
<dbReference type="RefSeq" id="WP_085887586.1">
    <property type="nucleotide sequence ID" value="NZ_FWFN01000003.1"/>
</dbReference>